<proteinExistence type="predicted"/>
<dbReference type="PROSITE" id="PS50076">
    <property type="entry name" value="DNAJ_2"/>
    <property type="match status" value="1"/>
</dbReference>
<dbReference type="PANTHER" id="PTHR43948">
    <property type="entry name" value="DNAJ HOMOLOG SUBFAMILY B"/>
    <property type="match status" value="1"/>
</dbReference>
<dbReference type="SUPFAM" id="SSF46565">
    <property type="entry name" value="Chaperone J-domain"/>
    <property type="match status" value="1"/>
</dbReference>
<dbReference type="PRINTS" id="PR00625">
    <property type="entry name" value="JDOMAIN"/>
</dbReference>
<dbReference type="PANTHER" id="PTHR43948:SF10">
    <property type="entry name" value="MRJ, ISOFORM E"/>
    <property type="match status" value="1"/>
</dbReference>
<dbReference type="InterPro" id="IPR036869">
    <property type="entry name" value="J_dom_sf"/>
</dbReference>
<reference evidence="3" key="1">
    <citation type="journal article" date="2021" name="PeerJ">
        <title>Extensive microbial diversity within the chicken gut microbiome revealed by metagenomics and culture.</title>
        <authorList>
            <person name="Gilroy R."/>
            <person name="Ravi A."/>
            <person name="Getino M."/>
            <person name="Pursley I."/>
            <person name="Horton D.L."/>
            <person name="Alikhan N.F."/>
            <person name="Baker D."/>
            <person name="Gharbi K."/>
            <person name="Hall N."/>
            <person name="Watson M."/>
            <person name="Adriaenssens E.M."/>
            <person name="Foster-Nyarko E."/>
            <person name="Jarju S."/>
            <person name="Secka A."/>
            <person name="Antonio M."/>
            <person name="Oren A."/>
            <person name="Chaudhuri R.R."/>
            <person name="La Ragione R."/>
            <person name="Hildebrand F."/>
            <person name="Pallen M.J."/>
        </authorList>
    </citation>
    <scope>NUCLEOTIDE SEQUENCE</scope>
    <source>
        <strain evidence="3">CHK183-5548</strain>
    </source>
</reference>
<gene>
    <name evidence="3" type="ORF">IAA04_01115</name>
</gene>
<dbReference type="InterPro" id="IPR001623">
    <property type="entry name" value="DnaJ_domain"/>
</dbReference>
<sequence>MTEREACRILGVSPGAEESEIKKRYRQRMVEVHPDGRMHLEKHYTSCAQEINEAYAVLKKRSAEKAKREKQKAKRKGRPAWDAPVNEHAYREREILHYAEDREGNILGSFPVARGKYLWKTEEDFSLFLLSIYRCAGEILDEFDASLKRRRKGQNRQKVHGELAYLLAQQFIDGTGLLKELARLETGEEGETVYYLPATAELSGGRPLPPGTVLCPAGMKDHRLYLRDLSGRGIGYLSFPDDRLYYVVIPLLEQRSAQVKICTAEKPLPGGGRASAAYQHLHLWLRLPPGAAGRMPENLNLEIERLLRESRAD</sequence>
<dbReference type="Gene3D" id="1.10.287.110">
    <property type="entry name" value="DnaJ domain"/>
    <property type="match status" value="1"/>
</dbReference>
<dbReference type="AlphaFoldDB" id="A0A9D2T4C8"/>
<name>A0A9D2T4C8_9FIRM</name>
<dbReference type="Proteomes" id="UP000823883">
    <property type="component" value="Unassembled WGS sequence"/>
</dbReference>
<dbReference type="CDD" id="cd06257">
    <property type="entry name" value="DnaJ"/>
    <property type="match status" value="1"/>
</dbReference>
<dbReference type="GO" id="GO:0051087">
    <property type="term" value="F:protein-folding chaperone binding"/>
    <property type="evidence" value="ECO:0007669"/>
    <property type="project" value="TreeGrafter"/>
</dbReference>
<dbReference type="GO" id="GO:0006260">
    <property type="term" value="P:DNA replication"/>
    <property type="evidence" value="ECO:0007669"/>
    <property type="project" value="UniProtKB-KW"/>
</dbReference>
<dbReference type="GO" id="GO:0051082">
    <property type="term" value="F:unfolded protein binding"/>
    <property type="evidence" value="ECO:0007669"/>
    <property type="project" value="TreeGrafter"/>
</dbReference>
<evidence type="ECO:0000313" key="3">
    <source>
        <dbReference type="EMBL" id="HJC46633.1"/>
    </source>
</evidence>
<dbReference type="SMART" id="SM00271">
    <property type="entry name" value="DnaJ"/>
    <property type="match status" value="1"/>
</dbReference>
<reference evidence="3" key="2">
    <citation type="submission" date="2021-04" db="EMBL/GenBank/DDBJ databases">
        <authorList>
            <person name="Gilroy R."/>
        </authorList>
    </citation>
    <scope>NUCLEOTIDE SEQUENCE</scope>
    <source>
        <strain evidence="3">CHK183-5548</strain>
    </source>
</reference>
<comment type="caution">
    <text evidence="3">The sequence shown here is derived from an EMBL/GenBank/DDBJ whole genome shotgun (WGS) entry which is preliminary data.</text>
</comment>
<feature type="domain" description="J" evidence="2">
    <location>
        <begin position="5"/>
        <end position="77"/>
    </location>
</feature>
<accession>A0A9D2T4C8</accession>
<evidence type="ECO:0000259" key="2">
    <source>
        <dbReference type="PROSITE" id="PS50076"/>
    </source>
</evidence>
<dbReference type="GO" id="GO:0044183">
    <property type="term" value="F:protein folding chaperone"/>
    <property type="evidence" value="ECO:0007669"/>
    <property type="project" value="TreeGrafter"/>
</dbReference>
<evidence type="ECO:0000313" key="4">
    <source>
        <dbReference type="Proteomes" id="UP000823883"/>
    </source>
</evidence>
<organism evidence="3 4">
    <name type="scientific">Candidatus Lachnoclostridium pullistercoris</name>
    <dbReference type="NCBI Taxonomy" id="2838632"/>
    <lineage>
        <taxon>Bacteria</taxon>
        <taxon>Bacillati</taxon>
        <taxon>Bacillota</taxon>
        <taxon>Clostridia</taxon>
        <taxon>Lachnospirales</taxon>
        <taxon>Lachnospiraceae</taxon>
    </lineage>
</organism>
<dbReference type="Pfam" id="PF00226">
    <property type="entry name" value="DnaJ"/>
    <property type="match status" value="1"/>
</dbReference>
<dbReference type="EMBL" id="DWWL01000007">
    <property type="protein sequence ID" value="HJC46633.1"/>
    <property type="molecule type" value="Genomic_DNA"/>
</dbReference>
<evidence type="ECO:0000256" key="1">
    <source>
        <dbReference type="ARBA" id="ARBA00022705"/>
    </source>
</evidence>
<dbReference type="GO" id="GO:0005737">
    <property type="term" value="C:cytoplasm"/>
    <property type="evidence" value="ECO:0007669"/>
    <property type="project" value="TreeGrafter"/>
</dbReference>
<keyword evidence="1" id="KW-0235">DNA replication</keyword>
<protein>
    <submittedName>
        <fullName evidence="3">J domain-containing protein</fullName>
    </submittedName>
</protein>